<dbReference type="OrthoDB" id="5985073at2759"/>
<gene>
    <name evidence="1" type="ORF">NW762_004047</name>
</gene>
<keyword evidence="2" id="KW-1185">Reference proteome</keyword>
<proteinExistence type="predicted"/>
<evidence type="ECO:0000313" key="1">
    <source>
        <dbReference type="EMBL" id="KAJ4266073.1"/>
    </source>
</evidence>
<name>A0A9W8VGI9_9HYPO</name>
<comment type="caution">
    <text evidence="1">The sequence shown here is derived from an EMBL/GenBank/DDBJ whole genome shotgun (WGS) entry which is preliminary data.</text>
</comment>
<dbReference type="AlphaFoldDB" id="A0A9W8VGI9"/>
<dbReference type="EMBL" id="JAOQAZ010000005">
    <property type="protein sequence ID" value="KAJ4266073.1"/>
    <property type="molecule type" value="Genomic_DNA"/>
</dbReference>
<accession>A0A9W8VGI9</accession>
<sequence length="468" mass="53744">MERLAPEIISSIIFYLHEELDPFDRNPETIVPLAPLATLSRQWQPLVEAITFRKLFLNSESLPLAVDSDLLTPRRLSYIRHLNFDFLFPAYETVSTRDEDWDDHAVFATALQQLFELIARIPSGQEPLIKLVLSIPVPRRYEGGDQKSDVINSRLRTIYFEISSEAQTGLPKLPMIRSFSTAAPACSVVFSPRAVCLMASKMPRLREVELRLSDDEKVDPLIRIQQRKGLAHSLRELPPSIHLFFLEYLRDIPIDHDFTPPTIIPQGEEDCLSKALRQFSQREELKDFHFQGSIEPTIFWPLEGSSTTETLHWPSLKSFVVRPHSVLPSGKWLVIASNTARPEGTVVNSSRIPGEDIYRQYRDFPHYPLMNGFFLAAARCVARMPKAEYCSVMFHDAWLTSLDFCTEFPEDPCLKVTGRADPILDKKMLAVWQELAEARDIAFRLQILEDSNYNIWRLSSPDEDLDWA</sequence>
<dbReference type="Proteomes" id="UP001152049">
    <property type="component" value="Unassembled WGS sequence"/>
</dbReference>
<protein>
    <recommendedName>
        <fullName evidence="3">F-box domain-containing protein</fullName>
    </recommendedName>
</protein>
<evidence type="ECO:0008006" key="3">
    <source>
        <dbReference type="Google" id="ProtNLM"/>
    </source>
</evidence>
<organism evidence="1 2">
    <name type="scientific">Fusarium torreyae</name>
    <dbReference type="NCBI Taxonomy" id="1237075"/>
    <lineage>
        <taxon>Eukaryota</taxon>
        <taxon>Fungi</taxon>
        <taxon>Dikarya</taxon>
        <taxon>Ascomycota</taxon>
        <taxon>Pezizomycotina</taxon>
        <taxon>Sordariomycetes</taxon>
        <taxon>Hypocreomycetidae</taxon>
        <taxon>Hypocreales</taxon>
        <taxon>Nectriaceae</taxon>
        <taxon>Fusarium</taxon>
    </lineage>
</organism>
<evidence type="ECO:0000313" key="2">
    <source>
        <dbReference type="Proteomes" id="UP001152049"/>
    </source>
</evidence>
<reference evidence="1" key="1">
    <citation type="submission" date="2022-09" db="EMBL/GenBank/DDBJ databases">
        <title>Fusarium specimens isolated from Avocado Roots.</title>
        <authorList>
            <person name="Stajich J."/>
            <person name="Roper C."/>
            <person name="Heimlech-Rivalta G."/>
        </authorList>
    </citation>
    <scope>NUCLEOTIDE SEQUENCE</scope>
    <source>
        <strain evidence="1">CF00136</strain>
    </source>
</reference>